<comment type="catalytic activity">
    <reaction evidence="1 7">
        <text>guanosine(46) in tRNA + S-adenosyl-L-methionine = N(7)-methylguanosine(46) in tRNA + S-adenosyl-L-homocysteine</text>
        <dbReference type="Rhea" id="RHEA:42708"/>
        <dbReference type="Rhea" id="RHEA-COMP:10188"/>
        <dbReference type="Rhea" id="RHEA-COMP:10189"/>
        <dbReference type="ChEBI" id="CHEBI:57856"/>
        <dbReference type="ChEBI" id="CHEBI:59789"/>
        <dbReference type="ChEBI" id="CHEBI:74269"/>
        <dbReference type="ChEBI" id="CHEBI:74480"/>
        <dbReference type="EC" id="2.1.1.33"/>
    </reaction>
</comment>
<dbReference type="Pfam" id="PF02390">
    <property type="entry name" value="Methyltransf_4"/>
    <property type="match status" value="1"/>
</dbReference>
<dbReference type="GO" id="GO:0043527">
    <property type="term" value="C:tRNA methyltransferase complex"/>
    <property type="evidence" value="ECO:0007669"/>
    <property type="project" value="TreeGrafter"/>
</dbReference>
<feature type="binding site" evidence="7">
    <location>
        <begin position="201"/>
        <end position="204"/>
    </location>
    <ligand>
        <name>substrate</name>
    </ligand>
</feature>
<dbReference type="EC" id="2.1.1.33" evidence="7"/>
<dbReference type="SUPFAM" id="SSF53335">
    <property type="entry name" value="S-adenosyl-L-methionine-dependent methyltransferases"/>
    <property type="match status" value="1"/>
</dbReference>
<dbReference type="InterPro" id="IPR029063">
    <property type="entry name" value="SAM-dependent_MTases_sf"/>
</dbReference>
<evidence type="ECO:0000256" key="7">
    <source>
        <dbReference type="HAMAP-Rule" id="MF_01057"/>
    </source>
</evidence>
<organism evidence="8 9">
    <name type="scientific">Paramuribaculum intestinale</name>
    <dbReference type="NCBI Taxonomy" id="2094151"/>
    <lineage>
        <taxon>Bacteria</taxon>
        <taxon>Pseudomonadati</taxon>
        <taxon>Bacteroidota</taxon>
        <taxon>Bacteroidia</taxon>
        <taxon>Bacteroidales</taxon>
        <taxon>Muribaculaceae</taxon>
        <taxon>Paramuribaculum</taxon>
    </lineage>
</organism>
<feature type="binding site" evidence="7">
    <location>
        <position position="76"/>
    </location>
    <ligand>
        <name>S-adenosyl-L-methionine</name>
        <dbReference type="ChEBI" id="CHEBI:59789"/>
    </ligand>
</feature>
<dbReference type="GO" id="GO:0008176">
    <property type="term" value="F:tRNA (guanine(46)-N7)-methyltransferase activity"/>
    <property type="evidence" value="ECO:0007669"/>
    <property type="project" value="UniProtKB-UniRule"/>
</dbReference>
<comment type="caution">
    <text evidence="7">Lacks conserved residue(s) required for the propagation of feature annotation.</text>
</comment>
<evidence type="ECO:0000256" key="3">
    <source>
        <dbReference type="ARBA" id="ARBA00022603"/>
    </source>
</evidence>
<dbReference type="UniPathway" id="UPA00989"/>
<evidence type="ECO:0000256" key="2">
    <source>
        <dbReference type="ARBA" id="ARBA00003015"/>
    </source>
</evidence>
<evidence type="ECO:0000313" key="9">
    <source>
        <dbReference type="Proteomes" id="UP000244925"/>
    </source>
</evidence>
<keyword evidence="4 7" id="KW-0808">Transferase</keyword>
<protein>
    <recommendedName>
        <fullName evidence="7">tRNA (guanine-N(7)-)-methyltransferase</fullName>
        <ecNumber evidence="7">2.1.1.33</ecNumber>
    </recommendedName>
    <alternativeName>
        <fullName evidence="7">tRNA (guanine(46)-N(7))-methyltransferase</fullName>
    </alternativeName>
    <alternativeName>
        <fullName evidence="7">tRNA(m7G46)-methyltransferase</fullName>
    </alternativeName>
</protein>
<keyword evidence="9" id="KW-1185">Reference proteome</keyword>
<feature type="binding site" evidence="7">
    <location>
        <position position="51"/>
    </location>
    <ligand>
        <name>S-adenosyl-L-methionine</name>
        <dbReference type="ChEBI" id="CHEBI:59789"/>
    </ligand>
</feature>
<keyword evidence="5 7" id="KW-0949">S-adenosyl-L-methionine</keyword>
<evidence type="ECO:0000313" key="8">
    <source>
        <dbReference type="EMBL" id="PWB08597.1"/>
    </source>
</evidence>
<accession>A0A2V1J1M3</accession>
<feature type="binding site" evidence="7">
    <location>
        <position position="129"/>
    </location>
    <ligand>
        <name>substrate</name>
    </ligand>
</feature>
<dbReference type="HAMAP" id="MF_01057">
    <property type="entry name" value="tRNA_methyltr_TrmB"/>
    <property type="match status" value="1"/>
</dbReference>
<evidence type="ECO:0000256" key="1">
    <source>
        <dbReference type="ARBA" id="ARBA00000142"/>
    </source>
</evidence>
<comment type="similarity">
    <text evidence="7">Belongs to the class I-like SAM-binding methyltransferase superfamily. TrmB family.</text>
</comment>
<evidence type="ECO:0000256" key="6">
    <source>
        <dbReference type="ARBA" id="ARBA00022694"/>
    </source>
</evidence>
<dbReference type="InterPro" id="IPR003358">
    <property type="entry name" value="tRNA_(Gua-N-7)_MeTrfase_Trmb"/>
</dbReference>
<dbReference type="Proteomes" id="UP000244925">
    <property type="component" value="Unassembled WGS sequence"/>
</dbReference>
<dbReference type="AlphaFoldDB" id="A0A2V1J1M3"/>
<feature type="binding site" evidence="7">
    <location>
        <position position="125"/>
    </location>
    <ligand>
        <name>S-adenosyl-L-methionine</name>
        <dbReference type="ChEBI" id="CHEBI:59789"/>
    </ligand>
</feature>
<dbReference type="CDD" id="cd02440">
    <property type="entry name" value="AdoMet_MTases"/>
    <property type="match status" value="1"/>
</dbReference>
<sequence>MGKNKLRKFREMEEIPFVVQCPFATLASEGFGMKGHWNSDFFHNDNPIVLELGCGKGEYTVGLAERIPGKNFIGIDVKGARMWTGAKRALAAGMTNVGFLRTDIELIDRFFAPGEVSEIWITFPDPQMKKVRKRLTSTRFLELYSHILKPEGKLHLKTDSPFLYTYTRAMASHNGITPEADTADLYGDPSHPADDILSIRTYYEQQWLSRGLTIKYLRFAIPRDRELSEPDIEIPYDTYRSFSRGHVEGE</sequence>
<evidence type="ECO:0000256" key="5">
    <source>
        <dbReference type="ARBA" id="ARBA00022691"/>
    </source>
</evidence>
<dbReference type="EMBL" id="PUBV01000005">
    <property type="protein sequence ID" value="PWB08597.1"/>
    <property type="molecule type" value="Genomic_DNA"/>
</dbReference>
<name>A0A2V1J1M3_9BACT</name>
<comment type="caution">
    <text evidence="8">The sequence shown here is derived from an EMBL/GenBank/DDBJ whole genome shotgun (WGS) entry which is preliminary data.</text>
</comment>
<keyword evidence="3 7" id="KW-0489">Methyltransferase</keyword>
<dbReference type="PANTHER" id="PTHR23417">
    <property type="entry name" value="3-DEOXY-D-MANNO-OCTULOSONIC-ACID TRANSFERASE/TRNA GUANINE-N 7 - -METHYLTRANSFERASE"/>
    <property type="match status" value="1"/>
</dbReference>
<feature type="binding site" evidence="7">
    <location>
        <position position="103"/>
    </location>
    <ligand>
        <name>S-adenosyl-L-methionine</name>
        <dbReference type="ChEBI" id="CHEBI:59789"/>
    </ligand>
</feature>
<dbReference type="RefSeq" id="WP_107035344.1">
    <property type="nucleotide sequence ID" value="NZ_CAOMFE010000024.1"/>
</dbReference>
<reference evidence="9" key="1">
    <citation type="submission" date="2018-02" db="EMBL/GenBank/DDBJ databases">
        <authorList>
            <person name="Clavel T."/>
            <person name="Strowig T."/>
        </authorList>
    </citation>
    <scope>NUCLEOTIDE SEQUENCE [LARGE SCALE GENOMIC DNA]</scope>
    <source>
        <strain evidence="9">DSM 100764</strain>
    </source>
</reference>
<evidence type="ECO:0000256" key="4">
    <source>
        <dbReference type="ARBA" id="ARBA00022679"/>
    </source>
</evidence>
<comment type="function">
    <text evidence="2 7">Catalyzes the formation of N(7)-methylguanine at position 46 (m7G46) in tRNA.</text>
</comment>
<keyword evidence="6 7" id="KW-0819">tRNA processing</keyword>
<dbReference type="PROSITE" id="PS51625">
    <property type="entry name" value="SAM_MT_TRMB"/>
    <property type="match status" value="1"/>
</dbReference>
<dbReference type="InterPro" id="IPR055361">
    <property type="entry name" value="tRNA_methyltr_TrmB_bact"/>
</dbReference>
<dbReference type="NCBIfam" id="NF001080">
    <property type="entry name" value="PRK00121.2-2"/>
    <property type="match status" value="1"/>
</dbReference>
<feature type="binding site" evidence="7">
    <location>
        <position position="159"/>
    </location>
    <ligand>
        <name>substrate</name>
    </ligand>
</feature>
<dbReference type="Gene3D" id="3.40.50.150">
    <property type="entry name" value="Vaccinia Virus protein VP39"/>
    <property type="match status" value="1"/>
</dbReference>
<gene>
    <name evidence="7" type="primary">trmB</name>
    <name evidence="8" type="ORF">C5O25_03455</name>
</gene>
<comment type="pathway">
    <text evidence="7">tRNA modification; N(7)-methylguanine-tRNA biosynthesis.</text>
</comment>
<dbReference type="PANTHER" id="PTHR23417:SF14">
    <property type="entry name" value="PENTACOTRIPEPTIDE-REPEAT REGION OF PRORP DOMAIN-CONTAINING PROTEIN"/>
    <property type="match status" value="1"/>
</dbReference>
<proteinExistence type="inferred from homology"/>
<dbReference type="GeneID" id="93425496"/>